<dbReference type="OrthoDB" id="9786110at2"/>
<dbReference type="Proteomes" id="UP000253318">
    <property type="component" value="Unassembled WGS sequence"/>
</dbReference>
<evidence type="ECO:0000313" key="3">
    <source>
        <dbReference type="EMBL" id="RCV62664.1"/>
    </source>
</evidence>
<evidence type="ECO:0000256" key="1">
    <source>
        <dbReference type="PIRSR" id="PIRSR017388-1"/>
    </source>
</evidence>
<feature type="active site" description="Nucleophile" evidence="1">
    <location>
        <position position="93"/>
    </location>
</feature>
<dbReference type="AlphaFoldDB" id="A0A368TBX7"/>
<dbReference type="SUPFAM" id="SSF53474">
    <property type="entry name" value="alpha/beta-Hydrolases"/>
    <property type="match status" value="1"/>
</dbReference>
<proteinExistence type="predicted"/>
<keyword evidence="4" id="KW-1185">Reference proteome</keyword>
<protein>
    <submittedName>
        <fullName evidence="3">Carboxylesterase</fullName>
    </submittedName>
</protein>
<dbReference type="Pfam" id="PF12146">
    <property type="entry name" value="Hydrolase_4"/>
    <property type="match status" value="1"/>
</dbReference>
<sequence length="255" mass="26638">MPLLPGAAPFRHDGGPVGVLLCHGFTGSPQSLRPWAQHLAAAGLTVDLPLLPGHGTRWQDMNATTADDWAGATEAAFAELRERCAEVFVMGLSVGGCLALRLAAAHPGAVSGVVVVNPSLALENPLLLVASALRGVLPSTRGVVDDIKKPGAHEVGYERVPTAAAATLPRLWRTTRRGLGRITAPILVYRSPEDHVIGPASLRILTSRAVNAPVTVRSCDDSYHVATLDNDAATIFGGSLAFVRDNSRSGEGLDA</sequence>
<dbReference type="InterPro" id="IPR029058">
    <property type="entry name" value="AB_hydrolase_fold"/>
</dbReference>
<feature type="active site" description="Charge relay system" evidence="1">
    <location>
        <position position="194"/>
    </location>
</feature>
<evidence type="ECO:0000313" key="4">
    <source>
        <dbReference type="Proteomes" id="UP000253318"/>
    </source>
</evidence>
<feature type="active site" description="Charge relay system" evidence="1">
    <location>
        <position position="224"/>
    </location>
</feature>
<dbReference type="InterPro" id="IPR012354">
    <property type="entry name" value="Esterase_lipase"/>
</dbReference>
<gene>
    <name evidence="3" type="ORF">DEF24_00350</name>
</gene>
<dbReference type="RefSeq" id="WP_114396238.1">
    <property type="nucleotide sequence ID" value="NZ_QEIM01000006.1"/>
</dbReference>
<dbReference type="GO" id="GO:0016020">
    <property type="term" value="C:membrane"/>
    <property type="evidence" value="ECO:0007669"/>
    <property type="project" value="TreeGrafter"/>
</dbReference>
<feature type="domain" description="Serine aminopeptidase S33" evidence="2">
    <location>
        <begin position="19"/>
        <end position="229"/>
    </location>
</feature>
<comment type="caution">
    <text evidence="3">The sequence shown here is derived from an EMBL/GenBank/DDBJ whole genome shotgun (WGS) entry which is preliminary data.</text>
</comment>
<dbReference type="PIRSF" id="PIRSF017388">
    <property type="entry name" value="Esterase_lipase"/>
    <property type="match status" value="1"/>
</dbReference>
<dbReference type="InterPro" id="IPR022742">
    <property type="entry name" value="Hydrolase_4"/>
</dbReference>
<evidence type="ECO:0000259" key="2">
    <source>
        <dbReference type="Pfam" id="PF12146"/>
    </source>
</evidence>
<dbReference type="Gene3D" id="3.40.50.1820">
    <property type="entry name" value="alpha/beta hydrolase"/>
    <property type="match status" value="1"/>
</dbReference>
<dbReference type="PANTHER" id="PTHR43798:SF33">
    <property type="entry name" value="HYDROLASE, PUTATIVE (AFU_ORTHOLOGUE AFUA_2G14860)-RELATED"/>
    <property type="match status" value="1"/>
</dbReference>
<dbReference type="EMBL" id="QEIN01000001">
    <property type="protein sequence ID" value="RCV62664.1"/>
    <property type="molecule type" value="Genomic_DNA"/>
</dbReference>
<accession>A0A368TBX7</accession>
<organism evidence="3 4">
    <name type="scientific">Marinitenerispora sediminis</name>
    <dbReference type="NCBI Taxonomy" id="1931232"/>
    <lineage>
        <taxon>Bacteria</taxon>
        <taxon>Bacillati</taxon>
        <taxon>Actinomycetota</taxon>
        <taxon>Actinomycetes</taxon>
        <taxon>Streptosporangiales</taxon>
        <taxon>Nocardiopsidaceae</taxon>
        <taxon>Marinitenerispora</taxon>
    </lineage>
</organism>
<dbReference type="InterPro" id="IPR050266">
    <property type="entry name" value="AB_hydrolase_sf"/>
</dbReference>
<dbReference type="GO" id="GO:0052689">
    <property type="term" value="F:carboxylic ester hydrolase activity"/>
    <property type="evidence" value="ECO:0007669"/>
    <property type="project" value="InterPro"/>
</dbReference>
<dbReference type="PANTHER" id="PTHR43798">
    <property type="entry name" value="MONOACYLGLYCEROL LIPASE"/>
    <property type="match status" value="1"/>
</dbReference>
<name>A0A368TBX7_9ACTN</name>
<reference evidence="3 4" key="1">
    <citation type="submission" date="2018-04" db="EMBL/GenBank/DDBJ databases">
        <title>Novel actinobacteria from marine sediment.</title>
        <authorList>
            <person name="Ng Z.Y."/>
            <person name="Tan G.Y.A."/>
        </authorList>
    </citation>
    <scope>NUCLEOTIDE SEQUENCE [LARGE SCALE GENOMIC DNA]</scope>
    <source>
        <strain evidence="3 4">TPS81</strain>
    </source>
</reference>